<keyword evidence="3 10" id="KW-0479">Metal-binding</keyword>
<dbReference type="InterPro" id="IPR013759">
    <property type="entry name" value="Topo_IIA_B_C"/>
</dbReference>
<dbReference type="Pfam" id="PF00986">
    <property type="entry name" value="DNA_gyraseB_C"/>
    <property type="match status" value="1"/>
</dbReference>
<dbReference type="SUPFAM" id="SSF55874">
    <property type="entry name" value="ATPase domain of HSP90 chaperone/DNA topoisomerase II/histidine kinase"/>
    <property type="match status" value="1"/>
</dbReference>
<dbReference type="SUPFAM" id="SSF56719">
    <property type="entry name" value="Type II DNA topoisomerase"/>
    <property type="match status" value="1"/>
</dbReference>
<dbReference type="InterPro" id="IPR020568">
    <property type="entry name" value="Ribosomal_Su5_D2-typ_SF"/>
</dbReference>
<dbReference type="AlphaFoldDB" id="F4BZL3"/>
<dbReference type="InterPro" id="IPR014721">
    <property type="entry name" value="Ribsml_uS5_D2-typ_fold_subgr"/>
</dbReference>
<dbReference type="GO" id="GO:0034335">
    <property type="term" value="F:DNA negative supercoiling activity"/>
    <property type="evidence" value="ECO:0007669"/>
    <property type="project" value="UniProtKB-ARBA"/>
</dbReference>
<evidence type="ECO:0000256" key="3">
    <source>
        <dbReference type="ARBA" id="ARBA00022723"/>
    </source>
</evidence>
<dbReference type="Gene3D" id="3.40.50.670">
    <property type="match status" value="1"/>
</dbReference>
<evidence type="ECO:0000256" key="4">
    <source>
        <dbReference type="ARBA" id="ARBA00022741"/>
    </source>
</evidence>
<comment type="catalytic activity">
    <reaction evidence="1 10">
        <text>ATP-dependent breakage, passage and rejoining of double-stranded DNA.</text>
        <dbReference type="EC" id="5.6.2.2"/>
    </reaction>
</comment>
<dbReference type="CDD" id="cd16928">
    <property type="entry name" value="HATPase_GyrB-like"/>
    <property type="match status" value="1"/>
</dbReference>
<feature type="domain" description="Toprim" evidence="11">
    <location>
        <begin position="417"/>
        <end position="531"/>
    </location>
</feature>
<dbReference type="InterPro" id="IPR003594">
    <property type="entry name" value="HATPase_dom"/>
</dbReference>
<sequence>MSEATGYDASHIQVLEGLEAVRRRPSMYIGSTDSLGLHHLVYEVVDNSVDEALGGFCSEIDVTINPGGSVSIRDDGRGIPVDNHPQFNRPALEIVLTVLHAGGKFDHESYGVSGGLHGVGVSVVNALSEWMEVQVRRNGRIYWQRFEKGKVVSDLEERGSSDHTGTTITFKPDTSIFEETEFSFDTLSSRLRELAFLNRGLKITIKDDRSDKENIFQYAGGIISFVEYLNKNKEVLHEQPVYFSRSKNGTQVEVALQYNNSYAENIFSYANIINTREGGTHLMGFRAALTRTVNDYARNNKLFKNEMKLGGEDLREGLVAVISVKLPDPQFEGQTKTRLGNSSIRGIVESMVAEGLGEYFEENPLVATTIVEKAAEAMRAREAARKAKELTRRKNALSSGGLPGKLADCSDNDPAKCEIYIVEGESAGGSAKQGRNRHFQAILPLRGKILNVERARLDKILKNAEIRNMIVAFGTGVGDDFDISKARYHKVVIMTDADVDGSHIRTLLLTFFYRYMRPLIDAGYVFIAQPPLYQVKKGKQANYAYSDEQLNELVAGMNKPVIQRYKGLGEMNPEQLWETTMDPEGRIMLRVTLEDAVEADRIFTILMGDQVEPRREFIEKHAKYVKNLDI</sequence>
<keyword evidence="7 10" id="KW-0799">Topoisomerase</keyword>
<reference evidence="12 13" key="1">
    <citation type="journal article" date="2011" name="J. Bacteriol.">
        <title>Complete genome sequence of Methanosaeta concilii, a specialist in aceticlastic methanogenesis.</title>
        <authorList>
            <person name="Barber R.D."/>
            <person name="Zhang L."/>
            <person name="Harnack M."/>
            <person name="Olson M.V."/>
            <person name="Kaul R."/>
            <person name="Ingram-Smith C."/>
            <person name="Smith K.S."/>
        </authorList>
    </citation>
    <scope>NUCLEOTIDE SEQUENCE [LARGE SCALE GENOMIC DNA]</scope>
    <source>
        <strain evidence="13">ATCC 5969 / DSM 3671 / JCM 10134 / NBRC 103675 / OCM 69 / GP-6</strain>
    </source>
</reference>
<dbReference type="CDD" id="cd00822">
    <property type="entry name" value="TopoII_Trans_DNA_gyrase"/>
    <property type="match status" value="1"/>
</dbReference>
<dbReference type="Proteomes" id="UP000007807">
    <property type="component" value="Chromosome"/>
</dbReference>
<organism evidence="12 13">
    <name type="scientific">Methanothrix soehngenii (strain ATCC 5969 / DSM 3671 / JCM 10134 / NBRC 103675 / OCM 69 / GP-6)</name>
    <name type="common">Methanosaeta concilii</name>
    <dbReference type="NCBI Taxonomy" id="990316"/>
    <lineage>
        <taxon>Archaea</taxon>
        <taxon>Methanobacteriati</taxon>
        <taxon>Methanobacteriota</taxon>
        <taxon>Stenosarchaea group</taxon>
        <taxon>Methanomicrobia</taxon>
        <taxon>Methanotrichales</taxon>
        <taxon>Methanotrichaceae</taxon>
        <taxon>Methanothrix</taxon>
    </lineage>
</organism>
<dbReference type="GO" id="GO:0005524">
    <property type="term" value="F:ATP binding"/>
    <property type="evidence" value="ECO:0007669"/>
    <property type="project" value="UniProtKB-UniRule"/>
</dbReference>
<dbReference type="HAMAP" id="MF_01898">
    <property type="entry name" value="GyrB"/>
    <property type="match status" value="1"/>
</dbReference>
<dbReference type="InterPro" id="IPR002288">
    <property type="entry name" value="DNA_gyrase_B_C"/>
</dbReference>
<dbReference type="Pfam" id="PF02518">
    <property type="entry name" value="HATPase_c"/>
    <property type="match status" value="1"/>
</dbReference>
<dbReference type="Gene3D" id="3.30.230.10">
    <property type="match status" value="1"/>
</dbReference>
<comment type="miscellaneous">
    <text evidence="10">Few gyrases are as efficient as E.coli at forming negative supercoils. Not all organisms have 2 type II topoisomerases; in organisms with a single type II topoisomerase this enzyme also has to decatenate newly replicated chromosomes.</text>
</comment>
<dbReference type="Gene3D" id="3.30.565.10">
    <property type="entry name" value="Histidine kinase-like ATPase, C-terminal domain"/>
    <property type="match status" value="1"/>
</dbReference>
<dbReference type="FunFam" id="3.30.565.10:FF:000002">
    <property type="entry name" value="DNA gyrase subunit B"/>
    <property type="match status" value="1"/>
</dbReference>
<dbReference type="InterPro" id="IPR013760">
    <property type="entry name" value="Topo_IIA-like_dom_sf"/>
</dbReference>
<dbReference type="Pfam" id="PF00204">
    <property type="entry name" value="DNA_gyraseB"/>
    <property type="match status" value="1"/>
</dbReference>
<dbReference type="NCBIfam" id="TIGR01059">
    <property type="entry name" value="gyrB"/>
    <property type="match status" value="1"/>
</dbReference>
<comment type="subunit">
    <text evidence="10">Heterotetramer, composed of two GyrA and two GyrB chains. In the heterotetramer, GyrA contains the active site tyrosine that forms a transient covalent intermediate with DNA, while GyrB binds cofactors and catalyzes ATP hydrolysis.</text>
</comment>
<dbReference type="HOGENOM" id="CLU_006146_4_1_2"/>
<dbReference type="PROSITE" id="PS50880">
    <property type="entry name" value="TOPRIM"/>
    <property type="match status" value="1"/>
</dbReference>
<keyword evidence="9 10" id="KW-0413">Isomerase</keyword>
<evidence type="ECO:0000256" key="10">
    <source>
        <dbReference type="HAMAP-Rule" id="MF_01898"/>
    </source>
</evidence>
<dbReference type="GO" id="GO:0006265">
    <property type="term" value="P:DNA topological change"/>
    <property type="evidence" value="ECO:0007669"/>
    <property type="project" value="UniProtKB-UniRule"/>
</dbReference>
<dbReference type="RefSeq" id="WP_013718882.1">
    <property type="nucleotide sequence ID" value="NC_015416.1"/>
</dbReference>
<evidence type="ECO:0000313" key="13">
    <source>
        <dbReference type="Proteomes" id="UP000007807"/>
    </source>
</evidence>
<dbReference type="GO" id="GO:0046872">
    <property type="term" value="F:metal ion binding"/>
    <property type="evidence" value="ECO:0007669"/>
    <property type="project" value="UniProtKB-KW"/>
</dbReference>
<name>F4BZL3_METSG</name>
<dbReference type="GO" id="GO:0003677">
    <property type="term" value="F:DNA binding"/>
    <property type="evidence" value="ECO:0007669"/>
    <property type="project" value="UniProtKB-KW"/>
</dbReference>
<keyword evidence="13" id="KW-1185">Reference proteome</keyword>
<keyword evidence="6 10" id="KW-0460">Magnesium</keyword>
<keyword evidence="8" id="KW-0238">DNA-binding</keyword>
<dbReference type="InParanoid" id="F4BZL3"/>
<dbReference type="PANTHER" id="PTHR45866:SF1">
    <property type="entry name" value="DNA GYRASE SUBUNIT B, MITOCHONDRIAL"/>
    <property type="match status" value="1"/>
</dbReference>
<keyword evidence="10" id="KW-0963">Cytoplasm</keyword>
<dbReference type="OrthoDB" id="358756at2157"/>
<dbReference type="InterPro" id="IPR011557">
    <property type="entry name" value="GyrB"/>
</dbReference>
<dbReference type="STRING" id="990316.MCON_1102"/>
<dbReference type="GO" id="GO:0005694">
    <property type="term" value="C:chromosome"/>
    <property type="evidence" value="ECO:0007669"/>
    <property type="project" value="InterPro"/>
</dbReference>
<dbReference type="EMBL" id="CP002565">
    <property type="protein sequence ID" value="AEB67833.1"/>
    <property type="molecule type" value="Genomic_DNA"/>
</dbReference>
<dbReference type="InterPro" id="IPR036890">
    <property type="entry name" value="HATPase_C_sf"/>
</dbReference>
<dbReference type="EC" id="5.6.2.2" evidence="10"/>
<dbReference type="NCBIfam" id="NF011501">
    <property type="entry name" value="PRK14939.1"/>
    <property type="match status" value="1"/>
</dbReference>
<evidence type="ECO:0000256" key="9">
    <source>
        <dbReference type="ARBA" id="ARBA00023235"/>
    </source>
</evidence>
<evidence type="ECO:0000313" key="12">
    <source>
        <dbReference type="EMBL" id="AEB67833.1"/>
    </source>
</evidence>
<dbReference type="SMART" id="SM00433">
    <property type="entry name" value="TOP2c"/>
    <property type="match status" value="1"/>
</dbReference>
<dbReference type="InterPro" id="IPR034160">
    <property type="entry name" value="TOPRIM_GyrB"/>
</dbReference>
<dbReference type="GeneID" id="10460755"/>
<dbReference type="FunFam" id="3.40.50.670:FF:000002">
    <property type="entry name" value="DNA gyrase subunit B"/>
    <property type="match status" value="1"/>
</dbReference>
<comment type="function">
    <text evidence="10">A type II topoisomerase that negatively supercoils closed circular double-stranded (ds) DNA in an ATP-dependent manner to modulate DNA topology and maintain chromosomes in an underwound state. Negative supercoiling favors strand separation, and DNA replication, transcription, recombination and repair, all of which involve strand separation. Also able to catalyze the interconversion of other topological isomers of dsDNA rings, including catenanes and knotted rings. Type II topoisomerases break and join 2 DNA strands simultaneously in an ATP-dependent manner.</text>
</comment>
<protein>
    <recommendedName>
        <fullName evidence="10">DNA gyrase subunit B</fullName>
        <ecNumber evidence="10">5.6.2.2</ecNumber>
    </recommendedName>
</protein>
<dbReference type="GO" id="GO:0005737">
    <property type="term" value="C:cytoplasm"/>
    <property type="evidence" value="ECO:0007669"/>
    <property type="project" value="UniProtKB-SubCell"/>
</dbReference>
<evidence type="ECO:0000256" key="6">
    <source>
        <dbReference type="ARBA" id="ARBA00022842"/>
    </source>
</evidence>
<dbReference type="SUPFAM" id="SSF54211">
    <property type="entry name" value="Ribosomal protein S5 domain 2-like"/>
    <property type="match status" value="1"/>
</dbReference>
<comment type="subcellular location">
    <subcellularLocation>
        <location evidence="10">Cytoplasm</location>
    </subcellularLocation>
</comment>
<gene>
    <name evidence="10 12" type="primary">gyrB</name>
    <name evidence="12" type="ordered locus">MCON_1102</name>
</gene>
<keyword evidence="5 10" id="KW-0067">ATP-binding</keyword>
<evidence type="ECO:0000256" key="8">
    <source>
        <dbReference type="ARBA" id="ARBA00023125"/>
    </source>
</evidence>
<feature type="binding site" evidence="10">
    <location>
        <position position="496"/>
    </location>
    <ligand>
        <name>Mg(2+)</name>
        <dbReference type="ChEBI" id="CHEBI:18420"/>
        <label>2</label>
    </ligand>
</feature>
<evidence type="ECO:0000256" key="7">
    <source>
        <dbReference type="ARBA" id="ARBA00023029"/>
    </source>
</evidence>
<evidence type="ECO:0000256" key="2">
    <source>
        <dbReference type="ARBA" id="ARBA00010708"/>
    </source>
</evidence>
<dbReference type="SMART" id="SM00387">
    <property type="entry name" value="HATPase_c"/>
    <property type="match status" value="1"/>
</dbReference>
<dbReference type="PRINTS" id="PR00418">
    <property type="entry name" value="TPI2FAMILY"/>
</dbReference>
<dbReference type="CDD" id="cd03366">
    <property type="entry name" value="TOPRIM_TopoIIA_GyrB"/>
    <property type="match status" value="1"/>
</dbReference>
<dbReference type="Pfam" id="PF01751">
    <property type="entry name" value="Toprim"/>
    <property type="match status" value="1"/>
</dbReference>
<evidence type="ECO:0000256" key="1">
    <source>
        <dbReference type="ARBA" id="ARBA00000185"/>
    </source>
</evidence>
<dbReference type="InterPro" id="IPR006171">
    <property type="entry name" value="TOPRIM_dom"/>
</dbReference>
<dbReference type="InterPro" id="IPR001241">
    <property type="entry name" value="Topo_IIA"/>
</dbReference>
<comment type="similarity">
    <text evidence="2 10">Belongs to the type II topoisomerase GyrB family.</text>
</comment>
<proteinExistence type="inferred from homology"/>
<feature type="binding site" evidence="10">
    <location>
        <position position="498"/>
    </location>
    <ligand>
        <name>Mg(2+)</name>
        <dbReference type="ChEBI" id="CHEBI:18420"/>
        <label>2</label>
    </ligand>
</feature>
<dbReference type="NCBIfam" id="NF004189">
    <property type="entry name" value="PRK05644.1"/>
    <property type="match status" value="1"/>
</dbReference>
<feature type="site" description="Interaction with DNA" evidence="10">
    <location>
        <position position="451"/>
    </location>
</feature>
<feature type="binding site" evidence="10">
    <location>
        <position position="496"/>
    </location>
    <ligand>
        <name>Mg(2+)</name>
        <dbReference type="ChEBI" id="CHEBI:18420"/>
        <label>1</label>
        <note>catalytic</note>
    </ligand>
</feature>
<dbReference type="KEGG" id="mcj:MCON_1102"/>
<dbReference type="PRINTS" id="PR01159">
    <property type="entry name" value="DNAGYRASEB"/>
</dbReference>
<dbReference type="InterPro" id="IPR000565">
    <property type="entry name" value="Topo_IIA_B"/>
</dbReference>
<feature type="binding site" evidence="10">
    <location>
        <position position="423"/>
    </location>
    <ligand>
        <name>Mg(2+)</name>
        <dbReference type="ChEBI" id="CHEBI:18420"/>
        <label>1</label>
        <note>catalytic</note>
    </ligand>
</feature>
<dbReference type="InterPro" id="IPR013506">
    <property type="entry name" value="Topo_IIA_bsu_dom2"/>
</dbReference>
<dbReference type="FunFam" id="3.30.230.10:FF:000005">
    <property type="entry name" value="DNA gyrase subunit B"/>
    <property type="match status" value="1"/>
</dbReference>
<keyword evidence="4 10" id="KW-0547">Nucleotide-binding</keyword>
<evidence type="ECO:0000259" key="11">
    <source>
        <dbReference type="PROSITE" id="PS50880"/>
    </source>
</evidence>
<evidence type="ECO:0000256" key="5">
    <source>
        <dbReference type="ARBA" id="ARBA00022840"/>
    </source>
</evidence>
<comment type="cofactor">
    <cofactor evidence="10">
        <name>Mg(2+)</name>
        <dbReference type="ChEBI" id="CHEBI:18420"/>
    </cofactor>
    <cofactor evidence="10">
        <name>Mn(2+)</name>
        <dbReference type="ChEBI" id="CHEBI:29035"/>
    </cofactor>
    <cofactor evidence="10">
        <name>Ca(2+)</name>
        <dbReference type="ChEBI" id="CHEBI:29108"/>
    </cofactor>
    <text evidence="10">Binds two Mg(2+) per subunit. The magnesium ions form salt bridges with both the protein and the DNA. Can also accept other divalent metal cations, such as Mn(2+) or Ca(2+).</text>
</comment>
<dbReference type="GO" id="GO:0006261">
    <property type="term" value="P:DNA-templated DNA replication"/>
    <property type="evidence" value="ECO:0007669"/>
    <property type="project" value="UniProtKB-UniRule"/>
</dbReference>
<feature type="site" description="Interaction with DNA" evidence="10">
    <location>
        <position position="448"/>
    </location>
</feature>
<accession>F4BZL3</accession>
<dbReference type="PANTHER" id="PTHR45866">
    <property type="entry name" value="DNA GYRASE/TOPOISOMERASE SUBUNIT B"/>
    <property type="match status" value="1"/>
</dbReference>